<feature type="domain" description="Lysidine-tRNA(Ile) synthetase C-terminal" evidence="6">
    <location>
        <begin position="257"/>
        <end position="329"/>
    </location>
</feature>
<dbReference type="PANTHER" id="PTHR43033:SF1">
    <property type="entry name" value="TRNA(ILE)-LYSIDINE SYNTHASE-RELATED"/>
    <property type="match status" value="1"/>
</dbReference>
<gene>
    <name evidence="7" type="primary">tilS</name>
    <name evidence="7" type="ORF">IAD50_08710</name>
</gene>
<keyword evidence="3" id="KW-0819">tRNA processing</keyword>
<dbReference type="AlphaFoldDB" id="A0A9D1I9C4"/>
<dbReference type="InterPro" id="IPR011063">
    <property type="entry name" value="TilS/TtcA_N"/>
</dbReference>
<evidence type="ECO:0000256" key="3">
    <source>
        <dbReference type="ARBA" id="ARBA00022694"/>
    </source>
</evidence>
<dbReference type="Pfam" id="PF01171">
    <property type="entry name" value="ATP_bind_3"/>
    <property type="match status" value="1"/>
</dbReference>
<dbReference type="SUPFAM" id="SSF82829">
    <property type="entry name" value="MesJ substrate recognition domain-like"/>
    <property type="match status" value="1"/>
</dbReference>
<dbReference type="EMBL" id="DVMM01000192">
    <property type="protein sequence ID" value="HIU30359.1"/>
    <property type="molecule type" value="Genomic_DNA"/>
</dbReference>
<feature type="non-terminal residue" evidence="7">
    <location>
        <position position="1"/>
    </location>
</feature>
<accession>A0A9D1I9C4</accession>
<dbReference type="NCBIfam" id="TIGR02433">
    <property type="entry name" value="lysidine_TilS_C"/>
    <property type="match status" value="1"/>
</dbReference>
<evidence type="ECO:0000256" key="4">
    <source>
        <dbReference type="ARBA" id="ARBA00022741"/>
    </source>
</evidence>
<dbReference type="Proteomes" id="UP000824089">
    <property type="component" value="Unassembled WGS sequence"/>
</dbReference>
<name>A0A9D1I9C4_9CLOT</name>
<dbReference type="InterPro" id="IPR012094">
    <property type="entry name" value="tRNA_Ile_lys_synt"/>
</dbReference>
<dbReference type="GO" id="GO:0032267">
    <property type="term" value="F:tRNA(Ile)-lysidine synthase activity"/>
    <property type="evidence" value="ECO:0007669"/>
    <property type="project" value="UniProtKB-EC"/>
</dbReference>
<evidence type="ECO:0000313" key="7">
    <source>
        <dbReference type="EMBL" id="HIU30359.1"/>
    </source>
</evidence>
<organism evidence="7 8">
    <name type="scientific">Candidatus Egerieisoma faecipullorum</name>
    <dbReference type="NCBI Taxonomy" id="2840963"/>
    <lineage>
        <taxon>Bacteria</taxon>
        <taxon>Bacillati</taxon>
        <taxon>Bacillota</taxon>
        <taxon>Clostridia</taxon>
        <taxon>Eubacteriales</taxon>
        <taxon>Clostridiaceae</taxon>
        <taxon>Clostridiaceae incertae sedis</taxon>
        <taxon>Candidatus Egerieisoma</taxon>
    </lineage>
</organism>
<dbReference type="SUPFAM" id="SSF56037">
    <property type="entry name" value="PheT/TilS domain"/>
    <property type="match status" value="1"/>
</dbReference>
<evidence type="ECO:0000256" key="5">
    <source>
        <dbReference type="ARBA" id="ARBA00022840"/>
    </source>
</evidence>
<comment type="subcellular location">
    <subcellularLocation>
        <location evidence="1">Cytoplasm</location>
    </subcellularLocation>
</comment>
<dbReference type="PANTHER" id="PTHR43033">
    <property type="entry name" value="TRNA(ILE)-LYSIDINE SYNTHASE-RELATED"/>
    <property type="match status" value="1"/>
</dbReference>
<reference evidence="7" key="2">
    <citation type="journal article" date="2021" name="PeerJ">
        <title>Extensive microbial diversity within the chicken gut microbiome revealed by metagenomics and culture.</title>
        <authorList>
            <person name="Gilroy R."/>
            <person name="Ravi A."/>
            <person name="Getino M."/>
            <person name="Pursley I."/>
            <person name="Horton D.L."/>
            <person name="Alikhan N.F."/>
            <person name="Baker D."/>
            <person name="Gharbi K."/>
            <person name="Hall N."/>
            <person name="Watson M."/>
            <person name="Adriaenssens E.M."/>
            <person name="Foster-Nyarko E."/>
            <person name="Jarju S."/>
            <person name="Secka A."/>
            <person name="Antonio M."/>
            <person name="Oren A."/>
            <person name="Chaudhuri R.R."/>
            <person name="La Ragione R."/>
            <person name="Hildebrand F."/>
            <person name="Pallen M.J."/>
        </authorList>
    </citation>
    <scope>NUCLEOTIDE SEQUENCE</scope>
    <source>
        <strain evidence="7">CHK195-4489</strain>
    </source>
</reference>
<dbReference type="Gene3D" id="3.40.50.620">
    <property type="entry name" value="HUPs"/>
    <property type="match status" value="1"/>
</dbReference>
<reference evidence="7" key="1">
    <citation type="submission" date="2020-10" db="EMBL/GenBank/DDBJ databases">
        <authorList>
            <person name="Gilroy R."/>
        </authorList>
    </citation>
    <scope>NUCLEOTIDE SEQUENCE</scope>
    <source>
        <strain evidence="7">CHK195-4489</strain>
    </source>
</reference>
<dbReference type="GO" id="GO:0005737">
    <property type="term" value="C:cytoplasm"/>
    <property type="evidence" value="ECO:0007669"/>
    <property type="project" value="UniProtKB-SubCell"/>
</dbReference>
<evidence type="ECO:0000313" key="8">
    <source>
        <dbReference type="Proteomes" id="UP000824089"/>
    </source>
</evidence>
<evidence type="ECO:0000256" key="1">
    <source>
        <dbReference type="ARBA" id="ARBA00004496"/>
    </source>
</evidence>
<protein>
    <submittedName>
        <fullName evidence="7">tRNA lysidine(34) synthetase TilS</fullName>
        <ecNumber evidence="7">6.3.4.19</ecNumber>
    </submittedName>
</protein>
<sequence length="339" mass="38305">LHNIARGTSIDGLRGIEYQKDLIIRPILDLSRKETETVCAYHGITPVTDSTNADNTYTRNKIRNEILPYLKNVFGESFEERLLCLSKIAALDSDYLNALTETAFSDCCREVSVPYKRILLDREKYKNLHGALQRRLVRLILSRIPDRDGKLLYPGFSGIYSAMIERVCKAAEQSRPGRILELPKGILCVTEYGALAFTHKTCLEQDLRQAEFCGRFTWEEMCLPAGEALRFAADGDGEKELFDADALRRAFGSNFQIQFRTCRQGDHFIPFGAPGGKSLRKFLIDRKVGKMEREFLPVAAIGSEILWVPGMRRSALAPIDKNTTRVIILKHIAQTEVNG</sequence>
<keyword evidence="5" id="KW-0067">ATP-binding</keyword>
<dbReference type="InterPro" id="IPR012796">
    <property type="entry name" value="Lysidine-tRNA-synth_C"/>
</dbReference>
<dbReference type="Gene3D" id="1.20.59.20">
    <property type="match status" value="1"/>
</dbReference>
<dbReference type="GO" id="GO:0005524">
    <property type="term" value="F:ATP binding"/>
    <property type="evidence" value="ECO:0007669"/>
    <property type="project" value="UniProtKB-KW"/>
</dbReference>
<keyword evidence="2 7" id="KW-0436">Ligase</keyword>
<dbReference type="SUPFAM" id="SSF52402">
    <property type="entry name" value="Adenine nucleotide alpha hydrolases-like"/>
    <property type="match status" value="1"/>
</dbReference>
<dbReference type="GO" id="GO:0008033">
    <property type="term" value="P:tRNA processing"/>
    <property type="evidence" value="ECO:0007669"/>
    <property type="project" value="UniProtKB-KW"/>
</dbReference>
<proteinExistence type="predicted"/>
<dbReference type="Pfam" id="PF11734">
    <property type="entry name" value="TilS_C"/>
    <property type="match status" value="1"/>
</dbReference>
<dbReference type="InterPro" id="IPR014729">
    <property type="entry name" value="Rossmann-like_a/b/a_fold"/>
</dbReference>
<dbReference type="EC" id="6.3.4.19" evidence="7"/>
<dbReference type="SMART" id="SM00977">
    <property type="entry name" value="TilS_C"/>
    <property type="match status" value="1"/>
</dbReference>
<evidence type="ECO:0000256" key="2">
    <source>
        <dbReference type="ARBA" id="ARBA00022598"/>
    </source>
</evidence>
<evidence type="ECO:0000259" key="6">
    <source>
        <dbReference type="SMART" id="SM00977"/>
    </source>
</evidence>
<keyword evidence="4" id="KW-0547">Nucleotide-binding</keyword>
<comment type="caution">
    <text evidence="7">The sequence shown here is derived from an EMBL/GenBank/DDBJ whole genome shotgun (WGS) entry which is preliminary data.</text>
</comment>